<accession>A0A2N1MY62</accession>
<evidence type="ECO:0000313" key="2">
    <source>
        <dbReference type="EMBL" id="PKK66592.1"/>
    </source>
</evidence>
<dbReference type="OrthoDB" id="10255738at2759"/>
<reference evidence="2 3" key="1">
    <citation type="submission" date="2016-04" db="EMBL/GenBank/DDBJ databases">
        <title>Genome analyses suggest a sexual origin of heterokaryosis in a supposedly ancient asexual fungus.</title>
        <authorList>
            <person name="Ropars J."/>
            <person name="Sedzielewska K."/>
            <person name="Noel J."/>
            <person name="Charron P."/>
            <person name="Farinelli L."/>
            <person name="Marton T."/>
            <person name="Kruger M."/>
            <person name="Pelin A."/>
            <person name="Brachmann A."/>
            <person name="Corradi N."/>
        </authorList>
    </citation>
    <scope>NUCLEOTIDE SEQUENCE [LARGE SCALE GENOMIC DNA]</scope>
    <source>
        <strain evidence="2 3">C2</strain>
    </source>
</reference>
<organism evidence="2 3">
    <name type="scientific">Rhizophagus irregularis</name>
    <dbReference type="NCBI Taxonomy" id="588596"/>
    <lineage>
        <taxon>Eukaryota</taxon>
        <taxon>Fungi</taxon>
        <taxon>Fungi incertae sedis</taxon>
        <taxon>Mucoromycota</taxon>
        <taxon>Glomeromycotina</taxon>
        <taxon>Glomeromycetes</taxon>
        <taxon>Glomerales</taxon>
        <taxon>Glomeraceae</taxon>
        <taxon>Rhizophagus</taxon>
    </lineage>
</organism>
<dbReference type="VEuPathDB" id="FungiDB:FUN_009172"/>
<sequence>MGNISSSNPKYTSTSNSPSKSPNNSTNDNLNDSTNDGPSDSLNESSSDSSTSSSRDIILYNAIKDKLDKLKDEELCKSLGERELNELKLNLGDETRFLNQYLQLGDNHLNQITNDLRTLVVQNNNFSIFPLGEYYVRNLINGLRKHRRKTDKFNIYLFINKLRDDRSDSPFLRFIAKSLLRNKYGMFHVGLEIDGIILEWGTGDAGPHLIYPRVNTKRLCEKLAHIRVNYGQEFNLITTFSETWYHKLYNIILNIMRKFLSFVPKIGSISSDKLQIIAQKCVYWNKNFSYNPLRCNCQHFIEEILEALGLTFNPEGEFKKFLDRIVKCADDSFLFQEEEFLSRQDLDQFADQNWDKISNVWDKRLLLCYSDMMNNMYEYKHDKNWGPMDSKEKWVERENELRTDKSTAPYRID</sequence>
<protein>
    <recommendedName>
        <fullName evidence="4">PPPDE domain-containing protein</fullName>
    </recommendedName>
</protein>
<feature type="region of interest" description="Disordered" evidence="1">
    <location>
        <begin position="1"/>
        <end position="53"/>
    </location>
</feature>
<dbReference type="Proteomes" id="UP000233469">
    <property type="component" value="Unassembled WGS sequence"/>
</dbReference>
<dbReference type="VEuPathDB" id="FungiDB:RhiirA1_445116"/>
<reference evidence="2 3" key="2">
    <citation type="submission" date="2017-10" db="EMBL/GenBank/DDBJ databases">
        <title>Extensive intraspecific genome diversity in a model arbuscular mycorrhizal fungus.</title>
        <authorList>
            <person name="Chen E.C.H."/>
            <person name="Morin E."/>
            <person name="Baudet D."/>
            <person name="Noel J."/>
            <person name="Ndikumana S."/>
            <person name="Charron P."/>
            <person name="St-Onge C."/>
            <person name="Giorgi J."/>
            <person name="Grigoriev I.V."/>
            <person name="Roux C."/>
            <person name="Martin F.M."/>
            <person name="Corradi N."/>
        </authorList>
    </citation>
    <scope>NUCLEOTIDE SEQUENCE [LARGE SCALE GENOMIC DNA]</scope>
    <source>
        <strain evidence="2 3">C2</strain>
    </source>
</reference>
<dbReference type="AlphaFoldDB" id="A0A2N1MY62"/>
<evidence type="ECO:0000313" key="3">
    <source>
        <dbReference type="Proteomes" id="UP000233469"/>
    </source>
</evidence>
<comment type="caution">
    <text evidence="2">The sequence shown here is derived from an EMBL/GenBank/DDBJ whole genome shotgun (WGS) entry which is preliminary data.</text>
</comment>
<evidence type="ECO:0000256" key="1">
    <source>
        <dbReference type="SAM" id="MobiDB-lite"/>
    </source>
</evidence>
<name>A0A2N1MY62_9GLOM</name>
<dbReference type="VEuPathDB" id="FungiDB:RhiirFUN_007974"/>
<gene>
    <name evidence="2" type="ORF">RhiirC2_806886</name>
</gene>
<proteinExistence type="predicted"/>
<dbReference type="EMBL" id="LLXL01001071">
    <property type="protein sequence ID" value="PKK66592.1"/>
    <property type="molecule type" value="Genomic_DNA"/>
</dbReference>
<evidence type="ECO:0008006" key="4">
    <source>
        <dbReference type="Google" id="ProtNLM"/>
    </source>
</evidence>